<feature type="domain" description="C2H2-type" evidence="6">
    <location>
        <begin position="249"/>
        <end position="277"/>
    </location>
</feature>
<name>A0ABN8HP95_9NEOP</name>
<feature type="domain" description="C2H2-type" evidence="6">
    <location>
        <begin position="163"/>
        <end position="186"/>
    </location>
</feature>
<evidence type="ECO:0000259" key="6">
    <source>
        <dbReference type="PROSITE" id="PS50157"/>
    </source>
</evidence>
<feature type="domain" description="C2H2-type" evidence="6">
    <location>
        <begin position="80"/>
        <end position="108"/>
    </location>
</feature>
<keyword evidence="1" id="KW-0479">Metal-binding</keyword>
<reference evidence="7" key="1">
    <citation type="submission" date="2022-03" db="EMBL/GenBank/DDBJ databases">
        <authorList>
            <person name="Martin H S."/>
        </authorList>
    </citation>
    <scope>NUCLEOTIDE SEQUENCE</scope>
</reference>
<evidence type="ECO:0000313" key="7">
    <source>
        <dbReference type="EMBL" id="CAH2035033.1"/>
    </source>
</evidence>
<evidence type="ECO:0000313" key="8">
    <source>
        <dbReference type="Proteomes" id="UP000837857"/>
    </source>
</evidence>
<sequence>MSDNIGKANIEVDVVRLDSDIIDEHLRSSTAVLHDILNGENERRAENGGQSCPHCGKLYKNANTLQMHYMLKHPENQIEVQCASCNKKYPSLLSLQKHIRYMHRYKHRCKACYRTFASPEMLEGHGAYCSKSEAPCDVCGKIFNSKLALRNHFKYKHPEHKNYYCNMCRRSFMSDRGLANHIASIHPPGATECIWCERVFNSVPALQSHILHKHTRDGVRCIQCPKLFMSKPSLERHLIKEHGRAEANYFCGVCNDNFVNSSELVSHVMHKHSDEFLEAMPRPVFNGAPSPEAVELTDRAAAARQVADDSLSHHPLE</sequence>
<keyword evidence="3 5" id="KW-0863">Zinc-finger</keyword>
<dbReference type="PANTHER" id="PTHR24408">
    <property type="entry name" value="ZINC FINGER PROTEIN"/>
    <property type="match status" value="1"/>
</dbReference>
<keyword evidence="8" id="KW-1185">Reference proteome</keyword>
<gene>
    <name evidence="7" type="ORF">IPOD504_LOCUS388</name>
</gene>
<dbReference type="PANTHER" id="PTHR24408:SF58">
    <property type="entry name" value="TRANSCRIPTION FACTOR (TFIIIA), PUTATIVE (AFU_ORTHOLOGUE AFUA_1G05150)-RELATED"/>
    <property type="match status" value="1"/>
</dbReference>
<dbReference type="SUPFAM" id="SSF57667">
    <property type="entry name" value="beta-beta-alpha zinc fingers"/>
    <property type="match status" value="3"/>
</dbReference>
<feature type="non-terminal residue" evidence="7">
    <location>
        <position position="317"/>
    </location>
</feature>
<proteinExistence type="predicted"/>
<evidence type="ECO:0000256" key="4">
    <source>
        <dbReference type="ARBA" id="ARBA00022833"/>
    </source>
</evidence>
<evidence type="ECO:0000256" key="3">
    <source>
        <dbReference type="ARBA" id="ARBA00022771"/>
    </source>
</evidence>
<evidence type="ECO:0000256" key="5">
    <source>
        <dbReference type="PROSITE-ProRule" id="PRU00042"/>
    </source>
</evidence>
<dbReference type="InterPro" id="IPR036236">
    <property type="entry name" value="Znf_C2H2_sf"/>
</dbReference>
<protein>
    <recommendedName>
        <fullName evidence="6">C2H2-type domain-containing protein</fullName>
    </recommendedName>
</protein>
<organism evidence="7 8">
    <name type="scientific">Iphiclides podalirius</name>
    <name type="common">scarce swallowtail</name>
    <dbReference type="NCBI Taxonomy" id="110791"/>
    <lineage>
        <taxon>Eukaryota</taxon>
        <taxon>Metazoa</taxon>
        <taxon>Ecdysozoa</taxon>
        <taxon>Arthropoda</taxon>
        <taxon>Hexapoda</taxon>
        <taxon>Insecta</taxon>
        <taxon>Pterygota</taxon>
        <taxon>Neoptera</taxon>
        <taxon>Endopterygota</taxon>
        <taxon>Lepidoptera</taxon>
        <taxon>Glossata</taxon>
        <taxon>Ditrysia</taxon>
        <taxon>Papilionoidea</taxon>
        <taxon>Papilionidae</taxon>
        <taxon>Papilioninae</taxon>
        <taxon>Iphiclides</taxon>
    </lineage>
</organism>
<evidence type="ECO:0000256" key="2">
    <source>
        <dbReference type="ARBA" id="ARBA00022737"/>
    </source>
</evidence>
<keyword evidence="4" id="KW-0862">Zinc</keyword>
<dbReference type="PROSITE" id="PS00028">
    <property type="entry name" value="ZINC_FINGER_C2H2_1"/>
    <property type="match status" value="7"/>
</dbReference>
<dbReference type="PROSITE" id="PS50157">
    <property type="entry name" value="ZINC_FINGER_C2H2_2"/>
    <property type="match status" value="5"/>
</dbReference>
<dbReference type="Proteomes" id="UP000837857">
    <property type="component" value="Chromosome 1"/>
</dbReference>
<dbReference type="EMBL" id="OW152813">
    <property type="protein sequence ID" value="CAH2035033.1"/>
    <property type="molecule type" value="Genomic_DNA"/>
</dbReference>
<dbReference type="InterPro" id="IPR013087">
    <property type="entry name" value="Znf_C2H2_type"/>
</dbReference>
<feature type="domain" description="C2H2-type" evidence="6">
    <location>
        <begin position="134"/>
        <end position="162"/>
    </location>
</feature>
<keyword evidence="2" id="KW-0677">Repeat</keyword>
<evidence type="ECO:0000256" key="1">
    <source>
        <dbReference type="ARBA" id="ARBA00022723"/>
    </source>
</evidence>
<accession>A0ABN8HP95</accession>
<dbReference type="Gene3D" id="3.30.160.60">
    <property type="entry name" value="Classic Zinc Finger"/>
    <property type="match status" value="4"/>
</dbReference>
<feature type="domain" description="C2H2-type" evidence="6">
    <location>
        <begin position="50"/>
        <end position="78"/>
    </location>
</feature>
<dbReference type="Pfam" id="PF00096">
    <property type="entry name" value="zf-C2H2"/>
    <property type="match status" value="2"/>
</dbReference>
<dbReference type="SMART" id="SM00355">
    <property type="entry name" value="ZnF_C2H2"/>
    <property type="match status" value="7"/>
</dbReference>
<dbReference type="Pfam" id="PF12874">
    <property type="entry name" value="zf-met"/>
    <property type="match status" value="1"/>
</dbReference>